<name>A0A0R1U971_9LACO</name>
<reference evidence="1 2" key="1">
    <citation type="journal article" date="2015" name="Genome Announc.">
        <title>Expanding the biotechnology potential of lactobacilli through comparative genomics of 213 strains and associated genera.</title>
        <authorList>
            <person name="Sun Z."/>
            <person name="Harris H.M."/>
            <person name="McCann A."/>
            <person name="Guo C."/>
            <person name="Argimon S."/>
            <person name="Zhang W."/>
            <person name="Yang X."/>
            <person name="Jeffery I.B."/>
            <person name="Cooney J.C."/>
            <person name="Kagawa T.F."/>
            <person name="Liu W."/>
            <person name="Song Y."/>
            <person name="Salvetti E."/>
            <person name="Wrobel A."/>
            <person name="Rasinkangas P."/>
            <person name="Parkhill J."/>
            <person name="Rea M.C."/>
            <person name="O'Sullivan O."/>
            <person name="Ritari J."/>
            <person name="Douillard F.P."/>
            <person name="Paul Ross R."/>
            <person name="Yang R."/>
            <person name="Briner A.E."/>
            <person name="Felis G.E."/>
            <person name="de Vos W.M."/>
            <person name="Barrangou R."/>
            <person name="Klaenhammer T.R."/>
            <person name="Caufield P.W."/>
            <person name="Cui Y."/>
            <person name="Zhang H."/>
            <person name="O'Toole P.W."/>
        </authorList>
    </citation>
    <scope>NUCLEOTIDE SEQUENCE [LARGE SCALE GENOMIC DNA]</scope>
    <source>
        <strain evidence="1 2">DSM 15946</strain>
    </source>
</reference>
<dbReference type="EMBL" id="AZFK01000053">
    <property type="protein sequence ID" value="KRL89140.1"/>
    <property type="molecule type" value="Genomic_DNA"/>
</dbReference>
<dbReference type="InterPro" id="IPR035903">
    <property type="entry name" value="HesB-like_dom_sf"/>
</dbReference>
<sequence length="128" mass="14258">MAGNAPLSKLNLSPRIIQWFKEEMHLQPGQGIKFFGKVYGETNAHTGFSAGMARCDHPNKPVIDTEVDGLHFYVQAADYWFFEGLDAQIDYDEGIDGPSYYFTPNDGSKLDTVASASVKSQHTDCNYN</sequence>
<dbReference type="RefSeq" id="WP_019205365.1">
    <property type="nucleotide sequence ID" value="NZ_AZFK01000053.1"/>
</dbReference>
<evidence type="ECO:0000313" key="1">
    <source>
        <dbReference type="EMBL" id="KRL89140.1"/>
    </source>
</evidence>
<proteinExistence type="predicted"/>
<comment type="caution">
    <text evidence="1">The sequence shown here is derived from an EMBL/GenBank/DDBJ whole genome shotgun (WGS) entry which is preliminary data.</text>
</comment>
<dbReference type="GeneID" id="82933151"/>
<protein>
    <submittedName>
        <fullName evidence="1">HesB YadR YfhF-family protein</fullName>
    </submittedName>
</protein>
<gene>
    <name evidence="1" type="ORF">FC43_GL001867</name>
</gene>
<evidence type="ECO:0000313" key="2">
    <source>
        <dbReference type="Proteomes" id="UP000050816"/>
    </source>
</evidence>
<dbReference type="Proteomes" id="UP000050816">
    <property type="component" value="Unassembled WGS sequence"/>
</dbReference>
<dbReference type="AlphaFoldDB" id="A0A0R1U971"/>
<accession>A0A0R1U971</accession>
<organism evidence="1 2">
    <name type="scientific">Limosilactobacillus ingluviei DSM 15946</name>
    <dbReference type="NCBI Taxonomy" id="1423760"/>
    <lineage>
        <taxon>Bacteria</taxon>
        <taxon>Bacillati</taxon>
        <taxon>Bacillota</taxon>
        <taxon>Bacilli</taxon>
        <taxon>Lactobacillales</taxon>
        <taxon>Lactobacillaceae</taxon>
        <taxon>Limosilactobacillus</taxon>
    </lineage>
</organism>
<dbReference type="PATRIC" id="fig|1423760.3.peg.1954"/>
<dbReference type="SUPFAM" id="SSF89360">
    <property type="entry name" value="HesB-like domain"/>
    <property type="match status" value="1"/>
</dbReference>